<evidence type="ECO:0000256" key="1">
    <source>
        <dbReference type="ARBA" id="ARBA00008791"/>
    </source>
</evidence>
<dbReference type="Gene3D" id="3.40.50.620">
    <property type="entry name" value="HUPs"/>
    <property type="match status" value="1"/>
</dbReference>
<dbReference type="AlphaFoldDB" id="A0A1H7HGH1"/>
<comment type="similarity">
    <text evidence="1">Belongs to the universal stress protein A family.</text>
</comment>
<dbReference type="PANTHER" id="PTHR46268:SF24">
    <property type="entry name" value="UNIVERSAL STRESS PROTEIN"/>
    <property type="match status" value="1"/>
</dbReference>
<dbReference type="PRINTS" id="PR01438">
    <property type="entry name" value="UNVRSLSTRESS"/>
</dbReference>
<dbReference type="PANTHER" id="PTHR46268">
    <property type="entry name" value="STRESS RESPONSE PROTEIN NHAX"/>
    <property type="match status" value="1"/>
</dbReference>
<dbReference type="InterPro" id="IPR014729">
    <property type="entry name" value="Rossmann-like_a/b/a_fold"/>
</dbReference>
<reference evidence="3 4" key="1">
    <citation type="submission" date="2016-10" db="EMBL/GenBank/DDBJ databases">
        <authorList>
            <person name="de Groot N.N."/>
        </authorList>
    </citation>
    <scope>NUCLEOTIDE SEQUENCE [LARGE SCALE GENOMIC DNA]</scope>
    <source>
        <strain evidence="3 4">CDM_5</strain>
    </source>
</reference>
<accession>A0A1H7HGH1</accession>
<dbReference type="Pfam" id="PF00582">
    <property type="entry name" value="Usp"/>
    <property type="match status" value="1"/>
</dbReference>
<feature type="domain" description="UspA" evidence="2">
    <location>
        <begin position="1"/>
        <end position="147"/>
    </location>
</feature>
<name>A0A1H7HGH1_HALLR</name>
<dbReference type="OrthoDB" id="105697at2157"/>
<evidence type="ECO:0000313" key="4">
    <source>
        <dbReference type="Proteomes" id="UP000183894"/>
    </source>
</evidence>
<dbReference type="InterPro" id="IPR006015">
    <property type="entry name" value="Universal_stress_UspA"/>
</dbReference>
<gene>
    <name evidence="3" type="ORF">SAMN04488691_101562</name>
</gene>
<protein>
    <submittedName>
        <fullName evidence="3">Nucleotide-binding universal stress protein, UspA family</fullName>
    </submittedName>
</protein>
<evidence type="ECO:0000313" key="3">
    <source>
        <dbReference type="EMBL" id="SEK48562.1"/>
    </source>
</evidence>
<dbReference type="RefSeq" id="WP_007538941.1">
    <property type="nucleotide sequence ID" value="NZ_FOAD01000001.1"/>
</dbReference>
<dbReference type="InterPro" id="IPR006016">
    <property type="entry name" value="UspA"/>
</dbReference>
<sequence>MADTILVPVDGSPLSKRAFEEALGDAESTVIAFHVIDPSDPGYSAPLDVDVSLEPLHGSSEWYEKAEQIADEIFEELTALADGTGVDVETETRRGDPARAIVEYARDTDVDAIYVGSHGRSGETNLLLGSVAELVATRAPVSVTIVR</sequence>
<dbReference type="CDD" id="cd00293">
    <property type="entry name" value="USP-like"/>
    <property type="match status" value="1"/>
</dbReference>
<organism evidence="3 4">
    <name type="scientific">Haloferax larsenii</name>
    <dbReference type="NCBI Taxonomy" id="302484"/>
    <lineage>
        <taxon>Archaea</taxon>
        <taxon>Methanobacteriati</taxon>
        <taxon>Methanobacteriota</taxon>
        <taxon>Stenosarchaea group</taxon>
        <taxon>Halobacteria</taxon>
        <taxon>Halobacteriales</taxon>
        <taxon>Haloferacaceae</taxon>
        <taxon>Haloferax</taxon>
    </lineage>
</organism>
<dbReference type="EMBL" id="FOAD01000001">
    <property type="protein sequence ID" value="SEK48562.1"/>
    <property type="molecule type" value="Genomic_DNA"/>
</dbReference>
<proteinExistence type="inferred from homology"/>
<evidence type="ECO:0000259" key="2">
    <source>
        <dbReference type="Pfam" id="PF00582"/>
    </source>
</evidence>
<dbReference type="Proteomes" id="UP000183894">
    <property type="component" value="Unassembled WGS sequence"/>
</dbReference>
<dbReference type="SUPFAM" id="SSF52402">
    <property type="entry name" value="Adenine nucleotide alpha hydrolases-like"/>
    <property type="match status" value="1"/>
</dbReference>